<accession>A0ABR7NLA6</accession>
<dbReference type="SUPFAM" id="SSF48013">
    <property type="entry name" value="NusB-like"/>
    <property type="match status" value="1"/>
</dbReference>
<protein>
    <recommendedName>
        <fullName evidence="6">Transcription antitermination protein NusB</fullName>
    </recommendedName>
    <alternativeName>
        <fullName evidence="6">Antitermination factor NusB</fullName>
    </alternativeName>
</protein>
<dbReference type="HAMAP" id="MF_00073">
    <property type="entry name" value="NusB"/>
    <property type="match status" value="1"/>
</dbReference>
<dbReference type="InterPro" id="IPR011605">
    <property type="entry name" value="NusB_fam"/>
</dbReference>
<sequence>MKRRDARESAFQLIFEKSFQKESMQELLDQAIAWRALEVDDYARRLVLLTEEHCEELDVGIESFLTGWKLSRLPRVTLTVLRLSFCELLYFPDIPVRVSINEAVELAKKYATEEDASYINGVLGTFVRKTPLRKNEETAQPEEEVAVKEAE</sequence>
<dbReference type="PANTHER" id="PTHR11078:SF3">
    <property type="entry name" value="ANTITERMINATION NUSB DOMAIN-CONTAINING PROTEIN"/>
    <property type="match status" value="1"/>
</dbReference>
<dbReference type="RefSeq" id="WP_262400657.1">
    <property type="nucleotide sequence ID" value="NZ_JACRTB010000023.1"/>
</dbReference>
<dbReference type="PANTHER" id="PTHR11078">
    <property type="entry name" value="N UTILIZATION SUBSTANCE PROTEIN B-RELATED"/>
    <property type="match status" value="1"/>
</dbReference>
<keyword evidence="3 6" id="KW-0694">RNA-binding</keyword>
<dbReference type="EMBL" id="JACRTB010000023">
    <property type="protein sequence ID" value="MBC8577192.1"/>
    <property type="molecule type" value="Genomic_DNA"/>
</dbReference>
<comment type="function">
    <text evidence="6">Involved in transcription antitermination. Required for transcription of ribosomal RNA (rRNA) genes. Binds specifically to the boxA antiterminator sequence of the ribosomal RNA (rrn) operons.</text>
</comment>
<comment type="caution">
    <text evidence="8">The sequence shown here is derived from an EMBL/GenBank/DDBJ whole genome shotgun (WGS) entry which is preliminary data.</text>
</comment>
<dbReference type="Proteomes" id="UP000658131">
    <property type="component" value="Unassembled WGS sequence"/>
</dbReference>
<keyword evidence="2 6" id="KW-0889">Transcription antitermination</keyword>
<dbReference type="Pfam" id="PF01029">
    <property type="entry name" value="NusB"/>
    <property type="match status" value="1"/>
</dbReference>
<gene>
    <name evidence="6 8" type="primary">nusB</name>
    <name evidence="8" type="ORF">H8717_12340</name>
</gene>
<evidence type="ECO:0000256" key="1">
    <source>
        <dbReference type="ARBA" id="ARBA00005952"/>
    </source>
</evidence>
<dbReference type="InterPro" id="IPR035926">
    <property type="entry name" value="NusB-like_sf"/>
</dbReference>
<keyword evidence="9" id="KW-1185">Reference proteome</keyword>
<keyword evidence="4 6" id="KW-0805">Transcription regulation</keyword>
<name>A0ABR7NLA6_9FIRM</name>
<evidence type="ECO:0000256" key="6">
    <source>
        <dbReference type="HAMAP-Rule" id="MF_00073"/>
    </source>
</evidence>
<dbReference type="Gene3D" id="1.10.940.10">
    <property type="entry name" value="NusB-like"/>
    <property type="match status" value="1"/>
</dbReference>
<evidence type="ECO:0000256" key="5">
    <source>
        <dbReference type="ARBA" id="ARBA00023163"/>
    </source>
</evidence>
<organism evidence="8 9">
    <name type="scientific">Yanshouia hominis</name>
    <dbReference type="NCBI Taxonomy" id="2763673"/>
    <lineage>
        <taxon>Bacteria</taxon>
        <taxon>Bacillati</taxon>
        <taxon>Bacillota</taxon>
        <taxon>Clostridia</taxon>
        <taxon>Eubacteriales</taxon>
        <taxon>Oscillospiraceae</taxon>
        <taxon>Yanshouia</taxon>
    </lineage>
</organism>
<dbReference type="InterPro" id="IPR006027">
    <property type="entry name" value="NusB_RsmB_TIM44"/>
</dbReference>
<keyword evidence="5 6" id="KW-0804">Transcription</keyword>
<evidence type="ECO:0000313" key="9">
    <source>
        <dbReference type="Proteomes" id="UP000658131"/>
    </source>
</evidence>
<reference evidence="8 9" key="1">
    <citation type="submission" date="2020-08" db="EMBL/GenBank/DDBJ databases">
        <title>Genome public.</title>
        <authorList>
            <person name="Liu C."/>
            <person name="Sun Q."/>
        </authorList>
    </citation>
    <scope>NUCLEOTIDE SEQUENCE [LARGE SCALE GENOMIC DNA]</scope>
    <source>
        <strain evidence="8 9">BX1</strain>
    </source>
</reference>
<proteinExistence type="inferred from homology"/>
<evidence type="ECO:0000256" key="2">
    <source>
        <dbReference type="ARBA" id="ARBA00022814"/>
    </source>
</evidence>
<dbReference type="NCBIfam" id="TIGR01951">
    <property type="entry name" value="nusB"/>
    <property type="match status" value="1"/>
</dbReference>
<comment type="similarity">
    <text evidence="1 6">Belongs to the NusB family.</text>
</comment>
<evidence type="ECO:0000256" key="4">
    <source>
        <dbReference type="ARBA" id="ARBA00023015"/>
    </source>
</evidence>
<evidence type="ECO:0000256" key="3">
    <source>
        <dbReference type="ARBA" id="ARBA00022884"/>
    </source>
</evidence>
<evidence type="ECO:0000259" key="7">
    <source>
        <dbReference type="Pfam" id="PF01029"/>
    </source>
</evidence>
<evidence type="ECO:0000313" key="8">
    <source>
        <dbReference type="EMBL" id="MBC8577192.1"/>
    </source>
</evidence>
<feature type="domain" description="NusB/RsmB/TIM44" evidence="7">
    <location>
        <begin position="5"/>
        <end position="128"/>
    </location>
</feature>